<gene>
    <name evidence="1" type="ORF">VNO77_08458</name>
</gene>
<sequence length="90" mass="10223">MPRSRMVDIRAIPSINLQVATPSHPEAEPKRMPSLRIQFGAFLLFPSGKQHADYPNYHIAPVISDNSSFVLPPQLPNYPEHSNLYHFCPK</sequence>
<reference evidence="1 2" key="1">
    <citation type="submission" date="2024-01" db="EMBL/GenBank/DDBJ databases">
        <title>The genomes of 5 underutilized Papilionoideae crops provide insights into root nodulation and disease resistanc.</title>
        <authorList>
            <person name="Jiang F."/>
        </authorList>
    </citation>
    <scope>NUCLEOTIDE SEQUENCE [LARGE SCALE GENOMIC DNA]</scope>
    <source>
        <strain evidence="1">LVBAO_FW01</strain>
        <tissue evidence="1">Leaves</tissue>
    </source>
</reference>
<dbReference type="AlphaFoldDB" id="A0AAN9M994"/>
<proteinExistence type="predicted"/>
<protein>
    <submittedName>
        <fullName evidence="1">Uncharacterized protein</fullName>
    </submittedName>
</protein>
<comment type="caution">
    <text evidence="1">The sequence shown here is derived from an EMBL/GenBank/DDBJ whole genome shotgun (WGS) entry which is preliminary data.</text>
</comment>
<evidence type="ECO:0000313" key="2">
    <source>
        <dbReference type="Proteomes" id="UP001367508"/>
    </source>
</evidence>
<dbReference type="EMBL" id="JAYMYQ010000002">
    <property type="protein sequence ID" value="KAK7350202.1"/>
    <property type="molecule type" value="Genomic_DNA"/>
</dbReference>
<name>A0AAN9M994_CANGL</name>
<keyword evidence="2" id="KW-1185">Reference proteome</keyword>
<evidence type="ECO:0000313" key="1">
    <source>
        <dbReference type="EMBL" id="KAK7350202.1"/>
    </source>
</evidence>
<dbReference type="Proteomes" id="UP001367508">
    <property type="component" value="Unassembled WGS sequence"/>
</dbReference>
<organism evidence="1 2">
    <name type="scientific">Canavalia gladiata</name>
    <name type="common">Sword bean</name>
    <name type="synonym">Dolichos gladiatus</name>
    <dbReference type="NCBI Taxonomy" id="3824"/>
    <lineage>
        <taxon>Eukaryota</taxon>
        <taxon>Viridiplantae</taxon>
        <taxon>Streptophyta</taxon>
        <taxon>Embryophyta</taxon>
        <taxon>Tracheophyta</taxon>
        <taxon>Spermatophyta</taxon>
        <taxon>Magnoliopsida</taxon>
        <taxon>eudicotyledons</taxon>
        <taxon>Gunneridae</taxon>
        <taxon>Pentapetalae</taxon>
        <taxon>rosids</taxon>
        <taxon>fabids</taxon>
        <taxon>Fabales</taxon>
        <taxon>Fabaceae</taxon>
        <taxon>Papilionoideae</taxon>
        <taxon>50 kb inversion clade</taxon>
        <taxon>NPAAA clade</taxon>
        <taxon>indigoferoid/millettioid clade</taxon>
        <taxon>Phaseoleae</taxon>
        <taxon>Canavalia</taxon>
    </lineage>
</organism>
<accession>A0AAN9M994</accession>